<accession>A0A0A1UCB7</accession>
<dbReference type="Pfam" id="PF00338">
    <property type="entry name" value="Ribosomal_S10"/>
    <property type="match status" value="1"/>
</dbReference>
<dbReference type="SMART" id="SM01403">
    <property type="entry name" value="Ribosomal_S10"/>
    <property type="match status" value="1"/>
</dbReference>
<dbReference type="InterPro" id="IPR001848">
    <property type="entry name" value="Ribosomal_uS10"/>
</dbReference>
<evidence type="ECO:0000313" key="6">
    <source>
        <dbReference type="EMBL" id="ELP92788.1"/>
    </source>
</evidence>
<dbReference type="GO" id="GO:0003735">
    <property type="term" value="F:structural constituent of ribosome"/>
    <property type="evidence" value="ECO:0007669"/>
    <property type="project" value="InterPro"/>
</dbReference>
<evidence type="ECO:0000313" key="7">
    <source>
        <dbReference type="Proteomes" id="UP000014680"/>
    </source>
</evidence>
<dbReference type="InterPro" id="IPR005729">
    <property type="entry name" value="Ribosomal_uS10_euk/arc"/>
</dbReference>
<dbReference type="AlphaFoldDB" id="A0A0A1UCB7"/>
<dbReference type="InterPro" id="IPR036838">
    <property type="entry name" value="Ribosomal_uS10_dom_sf"/>
</dbReference>
<dbReference type="GeneID" id="14891707"/>
<reference evidence="6 7" key="1">
    <citation type="submission" date="2012-10" db="EMBL/GenBank/DDBJ databases">
        <authorList>
            <person name="Zafar N."/>
            <person name="Inman J."/>
            <person name="Hall N."/>
            <person name="Lorenzi H."/>
            <person name="Caler E."/>
        </authorList>
    </citation>
    <scope>NUCLEOTIDE SEQUENCE [LARGE SCALE GENOMIC DNA]</scope>
    <source>
        <strain evidence="6 7">IP1</strain>
    </source>
</reference>
<organism evidence="6 7">
    <name type="scientific">Entamoeba invadens IP1</name>
    <dbReference type="NCBI Taxonomy" id="370355"/>
    <lineage>
        <taxon>Eukaryota</taxon>
        <taxon>Amoebozoa</taxon>
        <taxon>Evosea</taxon>
        <taxon>Archamoebae</taxon>
        <taxon>Mastigamoebida</taxon>
        <taxon>Entamoebidae</taxon>
        <taxon>Entamoeba</taxon>
    </lineage>
</organism>
<dbReference type="PANTHER" id="PTHR11700">
    <property type="entry name" value="30S RIBOSOMAL PROTEIN S10 FAMILY MEMBER"/>
    <property type="match status" value="1"/>
</dbReference>
<dbReference type="PRINTS" id="PR00971">
    <property type="entry name" value="RIBOSOMALS10"/>
</dbReference>
<keyword evidence="7" id="KW-1185">Reference proteome</keyword>
<name>A0A0A1UCB7_ENTIV</name>
<evidence type="ECO:0000259" key="5">
    <source>
        <dbReference type="SMART" id="SM01403"/>
    </source>
</evidence>
<dbReference type="FunFam" id="3.30.70.600:FF:000004">
    <property type="entry name" value="30S ribosomal protein S10"/>
    <property type="match status" value="1"/>
</dbReference>
<dbReference type="GO" id="GO:0015935">
    <property type="term" value="C:small ribosomal subunit"/>
    <property type="evidence" value="ECO:0007669"/>
    <property type="project" value="InterPro"/>
</dbReference>
<dbReference type="OMA" id="IHKRVIH"/>
<dbReference type="RefSeq" id="XP_004259559.1">
    <property type="nucleotide sequence ID" value="XM_004259511.1"/>
</dbReference>
<feature type="domain" description="Small ribosomal subunit protein uS10" evidence="5">
    <location>
        <begin position="21"/>
        <end position="115"/>
    </location>
</feature>
<dbReference type="OrthoDB" id="10248551at2759"/>
<comment type="similarity">
    <text evidence="1">Belongs to the universal ribosomal protein uS10 family.</text>
</comment>
<dbReference type="SUPFAM" id="SSF54999">
    <property type="entry name" value="Ribosomal protein S10"/>
    <property type="match status" value="1"/>
</dbReference>
<evidence type="ECO:0000256" key="1">
    <source>
        <dbReference type="ARBA" id="ARBA00007102"/>
    </source>
</evidence>
<protein>
    <recommendedName>
        <fullName evidence="4">Small ribosomal subunit protein uS10</fullName>
    </recommendedName>
</protein>
<proteinExistence type="inferred from homology"/>
<evidence type="ECO:0000256" key="2">
    <source>
        <dbReference type="ARBA" id="ARBA00022980"/>
    </source>
</evidence>
<dbReference type="Gene3D" id="3.30.70.600">
    <property type="entry name" value="Ribosomal protein S10 domain"/>
    <property type="match status" value="1"/>
</dbReference>
<dbReference type="Proteomes" id="UP000014680">
    <property type="component" value="Unassembled WGS sequence"/>
</dbReference>
<dbReference type="NCBIfam" id="TIGR01046">
    <property type="entry name" value="uS10_euk_arch"/>
    <property type="match status" value="1"/>
</dbReference>
<dbReference type="HAMAP" id="MF_00508">
    <property type="entry name" value="Ribosomal_uS10"/>
    <property type="match status" value="1"/>
</dbReference>
<gene>
    <name evidence="6" type="ORF">EIN_372100</name>
</gene>
<evidence type="ECO:0000256" key="4">
    <source>
        <dbReference type="ARBA" id="ARBA00035162"/>
    </source>
</evidence>
<evidence type="ECO:0000256" key="3">
    <source>
        <dbReference type="ARBA" id="ARBA00023274"/>
    </source>
</evidence>
<dbReference type="EMBL" id="KB206332">
    <property type="protein sequence ID" value="ELP92788.1"/>
    <property type="molecule type" value="Genomic_DNA"/>
</dbReference>
<dbReference type="VEuPathDB" id="AmoebaDB:EIN_372100"/>
<dbReference type="InterPro" id="IPR027486">
    <property type="entry name" value="Ribosomal_uS10_dom"/>
</dbReference>
<keyword evidence="2 6" id="KW-0689">Ribosomal protein</keyword>
<dbReference type="KEGG" id="eiv:EIN_372100"/>
<sequence>MADTKKDVKAPVTPIVIKTITMTITSTKVKAVEKLSADIKANGKKKGVAVKGPVRIPTKTLRITTRRTPCGEGSKTWDHYQMRIYKRVMSMRTSPEYVKEITALKIEPGVELEVSMSD</sequence>
<dbReference type="GO" id="GO:0006412">
    <property type="term" value="P:translation"/>
    <property type="evidence" value="ECO:0007669"/>
    <property type="project" value="InterPro"/>
</dbReference>
<keyword evidence="3" id="KW-0687">Ribonucleoprotein</keyword>